<protein>
    <submittedName>
        <fullName evidence="1">Uncharacterized protein</fullName>
    </submittedName>
</protein>
<dbReference type="EMBL" id="CACRTO010000008">
    <property type="protein sequence ID" value="VYT86662.1"/>
    <property type="molecule type" value="Genomic_DNA"/>
</dbReference>
<proteinExistence type="predicted"/>
<sequence length="76" mass="8900">MTIVELEKELNKIGVPKELYSLMIGGFPNEKLCIVKEESWQVYYSERGHKSGLKVFNTEEDACEFFLRKMKCYSTI</sequence>
<name>A0A6N3AEM2_9CLOT</name>
<dbReference type="AlphaFoldDB" id="A0A6N3AEM2"/>
<dbReference type="RefSeq" id="WP_156625353.1">
    <property type="nucleotide sequence ID" value="NZ_CACRTO010000008.1"/>
</dbReference>
<reference evidence="1" key="1">
    <citation type="submission" date="2019-11" db="EMBL/GenBank/DDBJ databases">
        <authorList>
            <person name="Feng L."/>
        </authorList>
    </citation>
    <scope>NUCLEOTIDE SEQUENCE</scope>
    <source>
        <strain evidence="1">CTertiumLFYP3</strain>
    </source>
</reference>
<evidence type="ECO:0000313" key="1">
    <source>
        <dbReference type="EMBL" id="VYT86662.1"/>
    </source>
</evidence>
<accession>A0A6N3AEM2</accession>
<organism evidence="1">
    <name type="scientific">Clostridium tertium</name>
    <dbReference type="NCBI Taxonomy" id="1559"/>
    <lineage>
        <taxon>Bacteria</taxon>
        <taxon>Bacillati</taxon>
        <taxon>Bacillota</taxon>
        <taxon>Clostridia</taxon>
        <taxon>Eubacteriales</taxon>
        <taxon>Clostridiaceae</taxon>
        <taxon>Clostridium</taxon>
    </lineage>
</organism>
<gene>
    <name evidence="1" type="ORF">CTLFYP3_00872</name>
</gene>